<dbReference type="SUPFAM" id="SSF46785">
    <property type="entry name" value="Winged helix' DNA-binding domain"/>
    <property type="match status" value="1"/>
</dbReference>
<gene>
    <name evidence="2" type="ORF">KK097_04000</name>
</gene>
<keyword evidence="3" id="KW-1185">Reference proteome</keyword>
<comment type="caution">
    <text evidence="2">The sequence shown here is derived from an EMBL/GenBank/DDBJ whole genome shotgun (WGS) entry which is preliminary data.</text>
</comment>
<dbReference type="InterPro" id="IPR036388">
    <property type="entry name" value="WH-like_DNA-bd_sf"/>
</dbReference>
<accession>A0ABS5VDD3</accession>
<evidence type="ECO:0000313" key="3">
    <source>
        <dbReference type="Proteomes" id="UP001519641"/>
    </source>
</evidence>
<dbReference type="Gene3D" id="1.10.10.10">
    <property type="entry name" value="Winged helix-like DNA-binding domain superfamily/Winged helix DNA-binding domain"/>
    <property type="match status" value="1"/>
</dbReference>
<dbReference type="EMBL" id="JAHEWS010000004">
    <property type="protein sequence ID" value="MBT1586974.1"/>
    <property type="molecule type" value="Genomic_DNA"/>
</dbReference>
<dbReference type="RefSeq" id="WP_214543781.1">
    <property type="nucleotide sequence ID" value="NZ_JAHEWS010000004.1"/>
</dbReference>
<organism evidence="2 3">
    <name type="scientific">Curtobacterium aurantiacum</name>
    <dbReference type="NCBI Taxonomy" id="3236919"/>
    <lineage>
        <taxon>Bacteria</taxon>
        <taxon>Bacillati</taxon>
        <taxon>Actinomycetota</taxon>
        <taxon>Actinomycetes</taxon>
        <taxon>Micrococcales</taxon>
        <taxon>Microbacteriaceae</taxon>
        <taxon>Curtobacterium</taxon>
    </lineage>
</organism>
<reference evidence="2 3" key="1">
    <citation type="submission" date="2021-05" db="EMBL/GenBank/DDBJ databases">
        <title>Whole genome sequence of Curtobacterium flaccumfaciens pv. flaccumfaciens strain CFBP 8819.</title>
        <authorList>
            <person name="Osdaghi E."/>
            <person name="Taghouti G."/>
            <person name="Portier P."/>
            <person name="Fazliarab A."/>
            <person name="Taghavi S.M."/>
            <person name="Briand M."/>
            <person name="Le-Saux M."/>
            <person name="Jacques M.-A."/>
        </authorList>
    </citation>
    <scope>NUCLEOTIDE SEQUENCE [LARGE SCALE GENOMIC DNA]</scope>
    <source>
        <strain evidence="2 3">CFBP 8819</strain>
    </source>
</reference>
<dbReference type="Proteomes" id="UP001519641">
    <property type="component" value="Unassembled WGS sequence"/>
</dbReference>
<feature type="domain" description="HTH marR-type" evidence="1">
    <location>
        <begin position="25"/>
        <end position="123"/>
    </location>
</feature>
<dbReference type="PANTHER" id="PTHR33164">
    <property type="entry name" value="TRANSCRIPTIONAL REGULATOR, MARR FAMILY"/>
    <property type="match status" value="1"/>
</dbReference>
<sequence>MPTDLEALGHAVKRAQYRNHRTMDAALRHLGVTLVQWDALRAIDRMPRASGHDLAVATFQSDQAFGTLANRMLDRGLITRTAGRGRRIEHTVTEEGRRVLDEGHRIAEGVLDSLFAPLDEPRRAALLQLLTTLADDAQPFGAQNVHSANGSLN</sequence>
<evidence type="ECO:0000259" key="1">
    <source>
        <dbReference type="SMART" id="SM00347"/>
    </source>
</evidence>
<evidence type="ECO:0000313" key="2">
    <source>
        <dbReference type="EMBL" id="MBT1586974.1"/>
    </source>
</evidence>
<dbReference type="InterPro" id="IPR039422">
    <property type="entry name" value="MarR/SlyA-like"/>
</dbReference>
<protein>
    <submittedName>
        <fullName evidence="2">MarR family transcriptional regulator</fullName>
    </submittedName>
</protein>
<name>A0ABS5VDD3_9MICO</name>
<dbReference type="SMART" id="SM00347">
    <property type="entry name" value="HTH_MARR"/>
    <property type="match status" value="1"/>
</dbReference>
<proteinExistence type="predicted"/>
<dbReference type="InterPro" id="IPR000835">
    <property type="entry name" value="HTH_MarR-typ"/>
</dbReference>
<dbReference type="InterPro" id="IPR036390">
    <property type="entry name" value="WH_DNA-bd_sf"/>
</dbReference>
<dbReference type="PANTHER" id="PTHR33164:SF103">
    <property type="entry name" value="REGULATORY PROTEIN MARR"/>
    <property type="match status" value="1"/>
</dbReference>
<dbReference type="Pfam" id="PF12802">
    <property type="entry name" value="MarR_2"/>
    <property type="match status" value="1"/>
</dbReference>